<dbReference type="Gramene" id="novel_model_5385_5bd9a17a">
    <property type="protein sequence ID" value="cds.novel_model_5385_5bd9a17a"/>
    <property type="gene ID" value="novel_gene_2789_5bd9a17a"/>
</dbReference>
<dbReference type="AlphaFoldDB" id="A0A803R5M2"/>
<accession>A0A803R5M2</accession>
<reference evidence="1" key="1">
    <citation type="submission" date="2018-11" db="EMBL/GenBank/DDBJ databases">
        <authorList>
            <person name="Grassa J C."/>
        </authorList>
    </citation>
    <scope>NUCLEOTIDE SEQUENCE [LARGE SCALE GENOMIC DNA]</scope>
</reference>
<dbReference type="EnsemblPlants" id="novel_model_5385_5bd9a17a">
    <property type="protein sequence ID" value="cds.novel_model_5385_5bd9a17a"/>
    <property type="gene ID" value="novel_gene_2789_5bd9a17a"/>
</dbReference>
<keyword evidence="2" id="KW-1185">Reference proteome</keyword>
<name>A0A803R5M2_CANSA</name>
<evidence type="ECO:0000313" key="2">
    <source>
        <dbReference type="Proteomes" id="UP000596661"/>
    </source>
</evidence>
<evidence type="ECO:0000313" key="1">
    <source>
        <dbReference type="EnsemblPlants" id="cds.novel_model_5385_5bd9a17a"/>
    </source>
</evidence>
<dbReference type="EMBL" id="UZAU01000547">
    <property type="status" value="NOT_ANNOTATED_CDS"/>
    <property type="molecule type" value="Genomic_DNA"/>
</dbReference>
<reference evidence="1" key="2">
    <citation type="submission" date="2021-03" db="UniProtKB">
        <authorList>
            <consortium name="EnsemblPlants"/>
        </authorList>
    </citation>
    <scope>IDENTIFICATION</scope>
</reference>
<proteinExistence type="predicted"/>
<dbReference type="Proteomes" id="UP000596661">
    <property type="component" value="Chromosome 5"/>
</dbReference>
<sequence length="130" mass="14908">MLPRSKMNFTTISFNNPKVISTKFVNLSCHLMRKDKYAHLVVSYSQQNQMNELSSASKRKISTSPIMECLLNLINNPSTINCSPLNRSQIYTKVCQRKGTFLHLNNVLEMKLTIMINTTKINMKFGFVNS</sequence>
<organism evidence="1 2">
    <name type="scientific">Cannabis sativa</name>
    <name type="common">Hemp</name>
    <name type="synonym">Marijuana</name>
    <dbReference type="NCBI Taxonomy" id="3483"/>
    <lineage>
        <taxon>Eukaryota</taxon>
        <taxon>Viridiplantae</taxon>
        <taxon>Streptophyta</taxon>
        <taxon>Embryophyta</taxon>
        <taxon>Tracheophyta</taxon>
        <taxon>Spermatophyta</taxon>
        <taxon>Magnoliopsida</taxon>
        <taxon>eudicotyledons</taxon>
        <taxon>Gunneridae</taxon>
        <taxon>Pentapetalae</taxon>
        <taxon>rosids</taxon>
        <taxon>fabids</taxon>
        <taxon>Rosales</taxon>
        <taxon>Cannabaceae</taxon>
        <taxon>Cannabis</taxon>
    </lineage>
</organism>
<protein>
    <submittedName>
        <fullName evidence="1">Uncharacterized protein</fullName>
    </submittedName>
</protein>